<dbReference type="PROSITE" id="PS00687">
    <property type="entry name" value="ALDEHYDE_DEHYDR_GLU"/>
    <property type="match status" value="1"/>
</dbReference>
<evidence type="ECO:0000256" key="1">
    <source>
        <dbReference type="ARBA" id="ARBA00023002"/>
    </source>
</evidence>
<gene>
    <name evidence="5" type="ORF">ACFFNY_20350</name>
</gene>
<dbReference type="Pfam" id="PF00171">
    <property type="entry name" value="Aldedh"/>
    <property type="match status" value="1"/>
</dbReference>
<reference evidence="5 6" key="1">
    <citation type="submission" date="2024-09" db="EMBL/GenBank/DDBJ databases">
        <authorList>
            <person name="Sun Q."/>
            <person name="Mori K."/>
        </authorList>
    </citation>
    <scope>NUCLEOTIDE SEQUENCE [LARGE SCALE GENOMIC DNA]</scope>
    <source>
        <strain evidence="5 6">JCM 12520</strain>
    </source>
</reference>
<dbReference type="SUPFAM" id="SSF53720">
    <property type="entry name" value="ALDH-like"/>
    <property type="match status" value="1"/>
</dbReference>
<dbReference type="PANTHER" id="PTHR11699">
    <property type="entry name" value="ALDEHYDE DEHYDROGENASE-RELATED"/>
    <property type="match status" value="1"/>
</dbReference>
<proteinExistence type="inferred from homology"/>
<evidence type="ECO:0000259" key="4">
    <source>
        <dbReference type="Pfam" id="PF00171"/>
    </source>
</evidence>
<evidence type="ECO:0000256" key="3">
    <source>
        <dbReference type="RuleBase" id="RU003345"/>
    </source>
</evidence>
<keyword evidence="6" id="KW-1185">Reference proteome</keyword>
<dbReference type="EMBL" id="JBHMAG010000013">
    <property type="protein sequence ID" value="MFB9753928.1"/>
    <property type="molecule type" value="Genomic_DNA"/>
</dbReference>
<dbReference type="InterPro" id="IPR015590">
    <property type="entry name" value="Aldehyde_DH_dom"/>
</dbReference>
<protein>
    <submittedName>
        <fullName evidence="5">Aldehyde dehydrogenase family protein</fullName>
    </submittedName>
</protein>
<feature type="active site" evidence="2">
    <location>
        <position position="248"/>
    </location>
</feature>
<dbReference type="RefSeq" id="WP_344915267.1">
    <property type="nucleotide sequence ID" value="NZ_BAAAYO010000014.1"/>
</dbReference>
<dbReference type="InterPro" id="IPR016161">
    <property type="entry name" value="Ald_DH/histidinol_DH"/>
</dbReference>
<dbReference type="InterPro" id="IPR016163">
    <property type="entry name" value="Ald_DH_C"/>
</dbReference>
<comment type="similarity">
    <text evidence="3">Belongs to the aldehyde dehydrogenase family.</text>
</comment>
<dbReference type="InterPro" id="IPR016162">
    <property type="entry name" value="Ald_DH_N"/>
</dbReference>
<evidence type="ECO:0000313" key="5">
    <source>
        <dbReference type="EMBL" id="MFB9753928.1"/>
    </source>
</evidence>
<organism evidence="5 6">
    <name type="scientific">Paenibacillus hodogayensis</name>
    <dbReference type="NCBI Taxonomy" id="279208"/>
    <lineage>
        <taxon>Bacteria</taxon>
        <taxon>Bacillati</taxon>
        <taxon>Bacillota</taxon>
        <taxon>Bacilli</taxon>
        <taxon>Bacillales</taxon>
        <taxon>Paenibacillaceae</taxon>
        <taxon>Paenibacillus</taxon>
    </lineage>
</organism>
<dbReference type="Proteomes" id="UP001589619">
    <property type="component" value="Unassembled WGS sequence"/>
</dbReference>
<sequence>MKLGMYIKGRWIMSVTGRTRDIVNPSNGQVMGQATEGDREEAQAAIAAAREAFDSGIWSDMDKTERAAYLTAIADRMEARTAELARLEAANHGKTLREAVYDVEGAVSCFRYYAKLIVEQQPLALKPTEDVDLLIVREPVGVCGLIAAWNYPILFAAWKMAPALAAGNTLIFKPSQNTPVTAVKVFEIMDEAGLPAGVANLVLGRGSSIGDELASSHDVDCLSFTGGTQTGRTVMKAATGNMKKIALELGGKSPVVIFADADFDTALDYALYGIYMGAGQVCSAGSRILVEAEIYDRFVASFAERANRIRVGRSDDPEAEMGAISTQSHMEEILSYVQIGRDEGARLVCGGYRKVDDGCEHGYFIAPTAFADVTSAMRIVQEEIFGPVAVIQKFTREDEAVQLANDTIYGLAGAVFTRDMDKAKRVIRKIRAGITYVNTYHLSYDEGPWGGYKQSGIGRELSTLGLEEYQEVKQININRKVEPIGWFRE</sequence>
<dbReference type="Gene3D" id="3.40.309.10">
    <property type="entry name" value="Aldehyde Dehydrogenase, Chain A, domain 2"/>
    <property type="match status" value="1"/>
</dbReference>
<keyword evidence="1 3" id="KW-0560">Oxidoreductase</keyword>
<dbReference type="InterPro" id="IPR029510">
    <property type="entry name" value="Ald_DH_CS_GLU"/>
</dbReference>
<comment type="caution">
    <text evidence="5">The sequence shown here is derived from an EMBL/GenBank/DDBJ whole genome shotgun (WGS) entry which is preliminary data.</text>
</comment>
<feature type="domain" description="Aldehyde dehydrogenase" evidence="4">
    <location>
        <begin position="11"/>
        <end position="475"/>
    </location>
</feature>
<name>A0ABV5W094_9BACL</name>
<dbReference type="Gene3D" id="3.40.605.10">
    <property type="entry name" value="Aldehyde Dehydrogenase, Chain A, domain 1"/>
    <property type="match status" value="1"/>
</dbReference>
<accession>A0ABV5W094</accession>
<evidence type="ECO:0000313" key="6">
    <source>
        <dbReference type="Proteomes" id="UP001589619"/>
    </source>
</evidence>
<evidence type="ECO:0000256" key="2">
    <source>
        <dbReference type="PROSITE-ProRule" id="PRU10007"/>
    </source>
</evidence>